<dbReference type="KEGG" id="poj:PtoMrB4_52600"/>
<keyword evidence="1" id="KW-0812">Transmembrane</keyword>
<organism evidence="3 6">
    <name type="scientific">Metapseudomonas otitidis</name>
    <dbReference type="NCBI Taxonomy" id="319939"/>
    <lineage>
        <taxon>Bacteria</taxon>
        <taxon>Pseudomonadati</taxon>
        <taxon>Pseudomonadota</taxon>
        <taxon>Gammaproteobacteria</taxon>
        <taxon>Pseudomonadales</taxon>
        <taxon>Pseudomonadaceae</taxon>
        <taxon>Metapseudomonas</taxon>
    </lineage>
</organism>
<accession>A0A679GKC2</accession>
<reference evidence="3 6" key="2">
    <citation type="journal article" date="2020" name="Microbiol. Resour. Announc.">
        <title>Complete genome sequence of Pseudomonas otitidis strain MrB4, isolated from Lake Biwa in Japan.</title>
        <authorList>
            <person name="Miyazaki K."/>
            <person name="Hase E."/>
            <person name="Maruya T."/>
        </authorList>
    </citation>
    <scope>NUCLEOTIDE SEQUENCE [LARGE SCALE GENOMIC DNA]</scope>
    <source>
        <strain evidence="3 6">MrB4</strain>
    </source>
</reference>
<evidence type="ECO:0000256" key="1">
    <source>
        <dbReference type="SAM" id="Phobius"/>
    </source>
</evidence>
<feature type="chain" id="PRO_5043212108" evidence="2">
    <location>
        <begin position="21"/>
        <end position="454"/>
    </location>
</feature>
<evidence type="ECO:0000313" key="5">
    <source>
        <dbReference type="Proteomes" id="UP000461288"/>
    </source>
</evidence>
<dbReference type="AlphaFoldDB" id="A0A679GKC2"/>
<evidence type="ECO:0000256" key="2">
    <source>
        <dbReference type="SAM" id="SignalP"/>
    </source>
</evidence>
<evidence type="ECO:0000313" key="4">
    <source>
        <dbReference type="EMBL" id="MWK58824.1"/>
    </source>
</evidence>
<feature type="signal peptide" evidence="2">
    <location>
        <begin position="1"/>
        <end position="20"/>
    </location>
</feature>
<sequence>MSRLTLLLGACLAVASPAFAAEKLADYTAQVPLKVEGQGPWYRLELPMALQLAAAHGDLRDLRVFNAEGEPLAYSLTRSEGSTARTEQALDLKWFPLRGPANVDSAPRVRVERSTTGTLVEVVPEEPAAPGERLRGWLLDASAAQGPLERLVLDWTTGEEGFQRFSIEASDDLQDWRPWGTGQLARLSFGGDRIDQREVALPGQPARYLRLLWLDAEAPVLSAARVTTASRESRPAPMVWSDPLPARSEGEGEYRWDLPLPIAAERLRFALEQPNTLAPVQLQSRNDPAGQWRPLTSGLLYRLPGEGKENVHDELILSGWDRIQQVRLKVDLRAGGFGTQGPALRVGMRATEVVFLARGTGPFVLAVGRPAATSSALPLGTLVPGLRNDSLAKMGQARIEGDLRVTQAVAEEKAAVQAEQTDWKRFGLWAVLLLGVGLLVMMAVSLLRTQNKGA</sequence>
<keyword evidence="1" id="KW-1133">Transmembrane helix</keyword>
<evidence type="ECO:0000313" key="3">
    <source>
        <dbReference type="EMBL" id="BCA31283.1"/>
    </source>
</evidence>
<proteinExistence type="predicted"/>
<reference evidence="4 5" key="1">
    <citation type="submission" date="2019-12" db="EMBL/GenBank/DDBJ databases">
        <title>Draft genome sequence of Pseudomonas otitidis recovered from a chicken carcass.</title>
        <authorList>
            <person name="Vieira T.R."/>
            <person name="Oliviera E.F.C."/>
            <person name="Silva N.M.V."/>
            <person name="Sambrano G.E."/>
            <person name="Cibulski S.P."/>
            <person name="Cardoso M.R.I."/>
        </authorList>
    </citation>
    <scope>NUCLEOTIDE SEQUENCE [LARGE SCALE GENOMIC DNA]</scope>
    <source>
        <strain evidence="4 5">25_K</strain>
    </source>
</reference>
<dbReference type="EMBL" id="AP022642">
    <property type="protein sequence ID" value="BCA31283.1"/>
    <property type="molecule type" value="Genomic_DNA"/>
</dbReference>
<protein>
    <submittedName>
        <fullName evidence="4">DUF3999 family protein</fullName>
    </submittedName>
</protein>
<dbReference type="Proteomes" id="UP000501237">
    <property type="component" value="Chromosome"/>
</dbReference>
<feature type="transmembrane region" description="Helical" evidence="1">
    <location>
        <begin position="426"/>
        <end position="447"/>
    </location>
</feature>
<name>A0A679GKC2_9GAMM</name>
<dbReference type="InterPro" id="IPR025060">
    <property type="entry name" value="DUF3999"/>
</dbReference>
<evidence type="ECO:0000313" key="6">
    <source>
        <dbReference type="Proteomes" id="UP000501237"/>
    </source>
</evidence>
<gene>
    <name evidence="4" type="ORF">GO594_22810</name>
    <name evidence="3" type="ORF">PtoMrB4_52600</name>
</gene>
<dbReference type="Pfam" id="PF13163">
    <property type="entry name" value="DUF3999"/>
    <property type="match status" value="1"/>
</dbReference>
<dbReference type="RefSeq" id="WP_044405446.1">
    <property type="nucleotide sequence ID" value="NZ_AP022642.1"/>
</dbReference>
<dbReference type="Proteomes" id="UP000461288">
    <property type="component" value="Unassembled WGS sequence"/>
</dbReference>
<keyword evidence="2" id="KW-0732">Signal</keyword>
<dbReference type="EMBL" id="WTFN01000071">
    <property type="protein sequence ID" value="MWK58824.1"/>
    <property type="molecule type" value="Genomic_DNA"/>
</dbReference>
<dbReference type="GeneID" id="57400487"/>
<keyword evidence="1" id="KW-0472">Membrane</keyword>